<sequence>MGMNRKTGRGAKFLIVFVVIVIIMAAVTFFAGKYAYHLLREYIEYASKQSTEVVLEKDGLKGMIEWMSEKEKEKLPKKFLVSDIEAELWKNGEVYDFAFNIQEFDESDEYMKDIYYRYDSREGKLSKTENVNEAFPTEYDPNAEVDYLDSQIKMLPLMAQMKELDFDRYVVEYSQDRRLQDADVVIDGRDGNGFSVLTQKEYQQGAGGASDGSSQVVISLTDGGGVMGERIEYICAPADENALVGQTETVMQTDYYFRGEELMLTDDSGETWVASGLTTKQLEETKAVYGQGNMIPENSVYADGNGMFAVFWGETPTLHVSKDDGETWTDFVFQEEYPRLCTSRIVRFLDPENGYVGLGTDWSMGTGGATYIGWTHDGGATWETTPVAVENGWILSGLAFADQSAGMLTMDEQFGENSWPHVLVTENGGASFAEIELPWDTVSEEVMFLNKVDSLKYENGVYYLTLGQGEYGNKKADFTSTDLKSGWKFEKSYIGTVHLNG</sequence>
<accession>A0A174BM17</accession>
<keyword evidence="1" id="KW-1133">Transmembrane helix</keyword>
<dbReference type="Gene3D" id="2.130.10.10">
    <property type="entry name" value="YVTN repeat-like/Quinoprotein amine dehydrogenase"/>
    <property type="match status" value="1"/>
</dbReference>
<dbReference type="SUPFAM" id="SSF110296">
    <property type="entry name" value="Oligoxyloglucan reducing end-specific cellobiohydrolase"/>
    <property type="match status" value="1"/>
</dbReference>
<keyword evidence="1" id="KW-0472">Membrane</keyword>
<organism evidence="2 3">
    <name type="scientific">[Ruminococcus] torques</name>
    <dbReference type="NCBI Taxonomy" id="33039"/>
    <lineage>
        <taxon>Bacteria</taxon>
        <taxon>Bacillati</taxon>
        <taxon>Bacillota</taxon>
        <taxon>Clostridia</taxon>
        <taxon>Lachnospirales</taxon>
        <taxon>Lachnospiraceae</taxon>
        <taxon>Mediterraneibacter</taxon>
    </lineage>
</organism>
<gene>
    <name evidence="2" type="ORF">ERS852456_01410</name>
</gene>
<proteinExistence type="predicted"/>
<dbReference type="InterPro" id="IPR015943">
    <property type="entry name" value="WD40/YVTN_repeat-like_dom_sf"/>
</dbReference>
<dbReference type="AlphaFoldDB" id="A0A174BM17"/>
<name>A0A174BM17_9FIRM</name>
<evidence type="ECO:0000256" key="1">
    <source>
        <dbReference type="SAM" id="Phobius"/>
    </source>
</evidence>
<reference evidence="2 3" key="1">
    <citation type="submission" date="2015-09" db="EMBL/GenBank/DDBJ databases">
        <authorList>
            <consortium name="Pathogen Informatics"/>
        </authorList>
    </citation>
    <scope>NUCLEOTIDE SEQUENCE [LARGE SCALE GENOMIC DNA]</scope>
    <source>
        <strain evidence="2 3">2789STDY5834841</strain>
    </source>
</reference>
<evidence type="ECO:0000313" key="3">
    <source>
        <dbReference type="Proteomes" id="UP000095787"/>
    </source>
</evidence>
<dbReference type="Proteomes" id="UP000095787">
    <property type="component" value="Unassembled WGS sequence"/>
</dbReference>
<feature type="transmembrane region" description="Helical" evidence="1">
    <location>
        <begin position="12"/>
        <end position="32"/>
    </location>
</feature>
<dbReference type="RefSeq" id="WP_004846963.1">
    <property type="nucleotide sequence ID" value="NZ_CATVPX010000086.1"/>
</dbReference>
<dbReference type="EMBL" id="CYZO01000015">
    <property type="protein sequence ID" value="CUO02082.1"/>
    <property type="molecule type" value="Genomic_DNA"/>
</dbReference>
<keyword evidence="1" id="KW-0812">Transmembrane</keyword>
<protein>
    <submittedName>
        <fullName evidence="2">Uncharacterized protein related to plant photosystem II stability/assembly factor</fullName>
    </submittedName>
</protein>
<evidence type="ECO:0000313" key="2">
    <source>
        <dbReference type="EMBL" id="CUO02082.1"/>
    </source>
</evidence>